<dbReference type="EMBL" id="MINN01000074">
    <property type="protein sequence ID" value="OIU72028.1"/>
    <property type="molecule type" value="Genomic_DNA"/>
</dbReference>
<dbReference type="NCBIfam" id="NF005807">
    <property type="entry name" value="PRK07667.1"/>
    <property type="match status" value="1"/>
</dbReference>
<evidence type="ECO:0000313" key="3">
    <source>
        <dbReference type="Proteomes" id="UP000182062"/>
    </source>
</evidence>
<dbReference type="AlphaFoldDB" id="A0A1J6W5W4"/>
<evidence type="ECO:0000313" key="2">
    <source>
        <dbReference type="EMBL" id="OIU72028.1"/>
    </source>
</evidence>
<proteinExistence type="predicted"/>
<dbReference type="GO" id="GO:0016301">
    <property type="term" value="F:kinase activity"/>
    <property type="evidence" value="ECO:0007669"/>
    <property type="project" value="InterPro"/>
</dbReference>
<dbReference type="GO" id="GO:0005524">
    <property type="term" value="F:ATP binding"/>
    <property type="evidence" value="ECO:0007669"/>
    <property type="project" value="InterPro"/>
</dbReference>
<comment type="caution">
    <text evidence="2">The sequence shown here is derived from an EMBL/GenBank/DDBJ whole genome shotgun (WGS) entry which is preliminary data.</text>
</comment>
<name>A0A1J6W5W4_9BACI</name>
<sequence length="207" mass="24932">MDCSVFKKILHDNESKLIVIGVDGLSRSGKTTYVNKVEKFLVENHIDHVCLHLDDFIEPRSKRYNTGYEEWEEYYFLQWNVEKLKEDLFTGLRSSTLLHLQFYNREKDVQISKDVIIPSTGCILIEGVFLQRKEWKDYFDYVIYLNCDRETRFKRERELTQTHLEKFEKRYWKAEDYYLMNVKPEESADYITNTKNDGGCIFIYIPE</sequence>
<feature type="domain" description="Phosphoribulokinase/uridine kinase" evidence="1">
    <location>
        <begin position="19"/>
        <end position="155"/>
    </location>
</feature>
<dbReference type="Gene3D" id="3.40.50.300">
    <property type="entry name" value="P-loop containing nucleotide triphosphate hydrolases"/>
    <property type="match status" value="1"/>
</dbReference>
<dbReference type="Pfam" id="PF00485">
    <property type="entry name" value="PRK"/>
    <property type="match status" value="1"/>
</dbReference>
<dbReference type="OrthoDB" id="1420794at2"/>
<accession>A0A1J6W5W4</accession>
<evidence type="ECO:0000259" key="1">
    <source>
        <dbReference type="Pfam" id="PF00485"/>
    </source>
</evidence>
<dbReference type="RefSeq" id="WP_071617693.1">
    <property type="nucleotide sequence ID" value="NZ_MINN01000074.1"/>
</dbReference>
<reference evidence="2 3" key="1">
    <citation type="submission" date="2016-09" db="EMBL/GenBank/DDBJ databases">
        <title>Bacillus aquimaris SAMM genome sequence reveals colonization and biosurfactant production capacities.</title>
        <authorList>
            <person name="Waghmode S.R."/>
            <person name="Suryavanshi M.V."/>
        </authorList>
    </citation>
    <scope>NUCLEOTIDE SEQUENCE [LARGE SCALE GENOMIC DNA]</scope>
    <source>
        <strain evidence="2 3">SAMM</strain>
    </source>
</reference>
<dbReference type="InterPro" id="IPR006083">
    <property type="entry name" value="PRK/URK"/>
</dbReference>
<dbReference type="Proteomes" id="UP000182062">
    <property type="component" value="Unassembled WGS sequence"/>
</dbReference>
<gene>
    <name evidence="2" type="ORF">BHE18_05145</name>
</gene>
<dbReference type="SUPFAM" id="SSF52540">
    <property type="entry name" value="P-loop containing nucleoside triphosphate hydrolases"/>
    <property type="match status" value="1"/>
</dbReference>
<dbReference type="InterPro" id="IPR027417">
    <property type="entry name" value="P-loop_NTPase"/>
</dbReference>
<protein>
    <recommendedName>
        <fullName evidence="1">Phosphoribulokinase/uridine kinase domain-containing protein</fullName>
    </recommendedName>
</protein>
<organism evidence="2 3">
    <name type="scientific">Rossellomorea aquimaris</name>
    <dbReference type="NCBI Taxonomy" id="189382"/>
    <lineage>
        <taxon>Bacteria</taxon>
        <taxon>Bacillati</taxon>
        <taxon>Bacillota</taxon>
        <taxon>Bacilli</taxon>
        <taxon>Bacillales</taxon>
        <taxon>Bacillaceae</taxon>
        <taxon>Rossellomorea</taxon>
    </lineage>
</organism>
<keyword evidence="3" id="KW-1185">Reference proteome</keyword>